<dbReference type="PANTHER" id="PTHR33146:SF21">
    <property type="entry name" value="ASPERGILLUS NUCLEASE S1"/>
    <property type="match status" value="1"/>
</dbReference>
<sequence>MFRNVHALLLRKRKKRKKQIVDNEVNSIGNKRARKPSYLRRYDLKEYGLLGSKAVNVFISEATPQYHGDEVVAIQSSTHPQFSILRAIWDCHDTTGEQERCVVAAISNYTTQLLSYGDSSNEYNLTESLMFLAHFIGDIHQPLHAGFEEDRGGNSILVNWYQTRTNLHHIWDSDILETVMEDFYNNDVATMIQAIEMNITEHQLKTQVAALQENS</sequence>
<accession>A0AAQ3JQS8</accession>
<evidence type="ECO:0000256" key="8">
    <source>
        <dbReference type="ARBA" id="ARBA00023157"/>
    </source>
</evidence>
<keyword evidence="5" id="KW-0479">Metal-binding</keyword>
<keyword evidence="9" id="KW-0325">Glycoprotein</keyword>
<dbReference type="InterPro" id="IPR003154">
    <property type="entry name" value="S1/P1nuclease"/>
</dbReference>
<dbReference type="PANTHER" id="PTHR33146">
    <property type="entry name" value="ENDONUCLEASE 4"/>
    <property type="match status" value="1"/>
</dbReference>
<keyword evidence="6 10" id="KW-0255">Endonuclease</keyword>
<comment type="catalytic activity">
    <reaction evidence="1">
        <text>Endonucleolytic cleavage to 5'-phosphomononucleotide and 5'-phosphooligonucleotide end-products.</text>
        <dbReference type="EC" id="3.1.30.1"/>
    </reaction>
</comment>
<keyword evidence="7" id="KW-0378">Hydrolase</keyword>
<evidence type="ECO:0000256" key="6">
    <source>
        <dbReference type="ARBA" id="ARBA00022759"/>
    </source>
</evidence>
<evidence type="ECO:0000313" key="11">
    <source>
        <dbReference type="Proteomes" id="UP001327560"/>
    </source>
</evidence>
<evidence type="ECO:0000256" key="5">
    <source>
        <dbReference type="ARBA" id="ARBA00022723"/>
    </source>
</evidence>
<evidence type="ECO:0000256" key="2">
    <source>
        <dbReference type="ARBA" id="ARBA00009547"/>
    </source>
</evidence>
<protein>
    <recommendedName>
        <fullName evidence="3">Aspergillus nuclease S1</fullName>
        <ecNumber evidence="3">3.1.30.1</ecNumber>
    </recommendedName>
</protein>
<dbReference type="Gene3D" id="1.10.575.10">
    <property type="entry name" value="P1 Nuclease"/>
    <property type="match status" value="1"/>
</dbReference>
<dbReference type="CDD" id="cd11010">
    <property type="entry name" value="S1-P1_nuclease"/>
    <property type="match status" value="1"/>
</dbReference>
<organism evidence="10 11">
    <name type="scientific">Canna indica</name>
    <name type="common">Indian-shot</name>
    <dbReference type="NCBI Taxonomy" id="4628"/>
    <lineage>
        <taxon>Eukaryota</taxon>
        <taxon>Viridiplantae</taxon>
        <taxon>Streptophyta</taxon>
        <taxon>Embryophyta</taxon>
        <taxon>Tracheophyta</taxon>
        <taxon>Spermatophyta</taxon>
        <taxon>Magnoliopsida</taxon>
        <taxon>Liliopsida</taxon>
        <taxon>Zingiberales</taxon>
        <taxon>Cannaceae</taxon>
        <taxon>Canna</taxon>
    </lineage>
</organism>
<evidence type="ECO:0000256" key="9">
    <source>
        <dbReference type="ARBA" id="ARBA00023180"/>
    </source>
</evidence>
<name>A0AAQ3JQS8_9LILI</name>
<evidence type="ECO:0000256" key="3">
    <source>
        <dbReference type="ARBA" id="ARBA00012562"/>
    </source>
</evidence>
<keyword evidence="8" id="KW-1015">Disulfide bond</keyword>
<evidence type="ECO:0000313" key="10">
    <source>
        <dbReference type="EMBL" id="WOK93479.1"/>
    </source>
</evidence>
<dbReference type="Proteomes" id="UP001327560">
    <property type="component" value="Chromosome 1"/>
</dbReference>
<dbReference type="EC" id="3.1.30.1" evidence="3"/>
<dbReference type="Pfam" id="PF02265">
    <property type="entry name" value="S1-P1_nuclease"/>
    <property type="match status" value="1"/>
</dbReference>
<dbReference type="AlphaFoldDB" id="A0AAQ3JQS8"/>
<evidence type="ECO:0000256" key="7">
    <source>
        <dbReference type="ARBA" id="ARBA00022801"/>
    </source>
</evidence>
<proteinExistence type="inferred from homology"/>
<evidence type="ECO:0000256" key="1">
    <source>
        <dbReference type="ARBA" id="ARBA00000245"/>
    </source>
</evidence>
<dbReference type="SUPFAM" id="SSF48537">
    <property type="entry name" value="Phospholipase C/P1 nuclease"/>
    <property type="match status" value="1"/>
</dbReference>
<reference evidence="10 11" key="1">
    <citation type="submission" date="2023-10" db="EMBL/GenBank/DDBJ databases">
        <title>Chromosome-scale genome assembly provides insights into flower coloration mechanisms of Canna indica.</title>
        <authorList>
            <person name="Li C."/>
        </authorList>
    </citation>
    <scope>NUCLEOTIDE SEQUENCE [LARGE SCALE GENOMIC DNA]</scope>
    <source>
        <tissue evidence="10">Flower</tissue>
    </source>
</reference>
<keyword evidence="4" id="KW-0540">Nuclease</keyword>
<dbReference type="GO" id="GO:0000014">
    <property type="term" value="F:single-stranded DNA endodeoxyribonuclease activity"/>
    <property type="evidence" value="ECO:0007669"/>
    <property type="project" value="UniProtKB-ARBA"/>
</dbReference>
<keyword evidence="11" id="KW-1185">Reference proteome</keyword>
<dbReference type="GO" id="GO:0046872">
    <property type="term" value="F:metal ion binding"/>
    <property type="evidence" value="ECO:0007669"/>
    <property type="project" value="UniProtKB-KW"/>
</dbReference>
<dbReference type="EMBL" id="CP136890">
    <property type="protein sequence ID" value="WOK93479.1"/>
    <property type="molecule type" value="Genomic_DNA"/>
</dbReference>
<dbReference type="GO" id="GO:0006308">
    <property type="term" value="P:DNA catabolic process"/>
    <property type="evidence" value="ECO:0007669"/>
    <property type="project" value="InterPro"/>
</dbReference>
<evidence type="ECO:0000256" key="4">
    <source>
        <dbReference type="ARBA" id="ARBA00022722"/>
    </source>
</evidence>
<dbReference type="GO" id="GO:0003676">
    <property type="term" value="F:nucleic acid binding"/>
    <property type="evidence" value="ECO:0007669"/>
    <property type="project" value="InterPro"/>
</dbReference>
<gene>
    <name evidence="10" type="ORF">Cni_G02177</name>
</gene>
<comment type="similarity">
    <text evidence="2">Belongs to the nuclease type I family.</text>
</comment>
<dbReference type="GO" id="GO:0004521">
    <property type="term" value="F:RNA endonuclease activity"/>
    <property type="evidence" value="ECO:0007669"/>
    <property type="project" value="UniProtKB-ARBA"/>
</dbReference>
<dbReference type="InterPro" id="IPR008947">
    <property type="entry name" value="PLipase_C/P1_nuclease_dom_sf"/>
</dbReference>